<keyword evidence="3" id="KW-0653">Protein transport</keyword>
<evidence type="ECO:0000256" key="2">
    <source>
        <dbReference type="ARBA" id="ARBA00022448"/>
    </source>
</evidence>
<sequence length="527" mass="59996">MDLQELNKLQKIQLAHILVSISESKDLVLDADLTKPLDRIAGVSFLKEHGVDKIFKLEPSQKSLPGCGRRIYLVRPRMVTMKYIADHINNELAKGEKRSYKIVLVPRKLHVCQMILESEGVFGHVTIDEFPLELFTLDSDILSLELPEVFTSFYLDDDTTWLQTVASSLVSLQRLFGKIPNVYAIGKGSKMVYDLMQTLFETHKERKETKYHIGQLFIIDRDIDLVSPLCSAMTYEALLDETFGIECSMITFDPSVTGDAKDVKLLLTNQDEIYSQIRDRHFSNVFSYLSGKAKDLQAIYSKKNNLKTVGDMREYVANELRQLKQQQKLLSTHISACESIMKYKGQTDFEEFLKTEHTLLDGTSIKENIAYIEECIHKQFSPVLTLRLICLLSLTQEGLTPKDYKSLKTQFLHSHGFEHLVTFFNLKKLGMLTEQEVVQSGVRSLVRRSNYATLNRKLGLVPKQSEDYDLKNPTDISYVFSGAYSPLPCKLVEQIITRDTLIGLEDVGRMCGGLHSDLKVKNRALGA</sequence>
<dbReference type="InterPro" id="IPR027482">
    <property type="entry name" value="Sec1-like_dom2"/>
</dbReference>
<dbReference type="Gene3D" id="3.40.50.1910">
    <property type="match status" value="2"/>
</dbReference>
<dbReference type="InterPro" id="IPR001619">
    <property type="entry name" value="Sec1-like"/>
</dbReference>
<keyword evidence="2" id="KW-0813">Transport</keyword>
<dbReference type="SUPFAM" id="SSF56815">
    <property type="entry name" value="Sec1/munc18-like (SM) proteins"/>
    <property type="match status" value="1"/>
</dbReference>
<evidence type="ECO:0000256" key="3">
    <source>
        <dbReference type="ARBA" id="ARBA00022927"/>
    </source>
</evidence>
<evidence type="ECO:0000313" key="4">
    <source>
        <dbReference type="EMBL" id="CAG5116988.1"/>
    </source>
</evidence>
<gene>
    <name evidence="4" type="ORF">CUNI_LOCUS2546</name>
</gene>
<reference evidence="4" key="1">
    <citation type="submission" date="2021-04" db="EMBL/GenBank/DDBJ databases">
        <authorList>
            <consortium name="Molecular Ecology Group"/>
        </authorList>
    </citation>
    <scope>NUCLEOTIDE SEQUENCE</scope>
</reference>
<dbReference type="GO" id="GO:0016192">
    <property type="term" value="P:vesicle-mediated transport"/>
    <property type="evidence" value="ECO:0007669"/>
    <property type="project" value="InterPro"/>
</dbReference>
<keyword evidence="5" id="KW-1185">Reference proteome</keyword>
<protein>
    <recommendedName>
        <fullName evidence="6">Vacuolar protein sorting-associated protein 33B</fullName>
    </recommendedName>
</protein>
<dbReference type="PANTHER" id="PTHR11679">
    <property type="entry name" value="VESICLE PROTEIN SORTING-ASSOCIATED"/>
    <property type="match status" value="1"/>
</dbReference>
<accession>A0A8S3YKQ6</accession>
<proteinExistence type="inferred from homology"/>
<organism evidence="4 5">
    <name type="scientific">Candidula unifasciata</name>
    <dbReference type="NCBI Taxonomy" id="100452"/>
    <lineage>
        <taxon>Eukaryota</taxon>
        <taxon>Metazoa</taxon>
        <taxon>Spiralia</taxon>
        <taxon>Lophotrochozoa</taxon>
        <taxon>Mollusca</taxon>
        <taxon>Gastropoda</taxon>
        <taxon>Heterobranchia</taxon>
        <taxon>Euthyneura</taxon>
        <taxon>Panpulmonata</taxon>
        <taxon>Eupulmonata</taxon>
        <taxon>Stylommatophora</taxon>
        <taxon>Helicina</taxon>
        <taxon>Helicoidea</taxon>
        <taxon>Geomitridae</taxon>
        <taxon>Candidula</taxon>
    </lineage>
</organism>
<comment type="similarity">
    <text evidence="1">Belongs to the STXBP/unc-18/SEC1 family.</text>
</comment>
<evidence type="ECO:0000313" key="5">
    <source>
        <dbReference type="Proteomes" id="UP000678393"/>
    </source>
</evidence>
<dbReference type="GO" id="GO:0015031">
    <property type="term" value="P:protein transport"/>
    <property type="evidence" value="ECO:0007669"/>
    <property type="project" value="UniProtKB-KW"/>
</dbReference>
<dbReference type="Gene3D" id="1.25.40.850">
    <property type="match status" value="1"/>
</dbReference>
<evidence type="ECO:0000256" key="1">
    <source>
        <dbReference type="ARBA" id="ARBA00009884"/>
    </source>
</evidence>
<dbReference type="Pfam" id="PF00995">
    <property type="entry name" value="Sec1"/>
    <property type="match status" value="1"/>
</dbReference>
<dbReference type="Proteomes" id="UP000678393">
    <property type="component" value="Unassembled WGS sequence"/>
</dbReference>
<dbReference type="Gene3D" id="3.40.50.2060">
    <property type="match status" value="1"/>
</dbReference>
<dbReference type="OrthoDB" id="10262528at2759"/>
<dbReference type="EMBL" id="CAJHNH020000331">
    <property type="protein sequence ID" value="CAG5116988.1"/>
    <property type="molecule type" value="Genomic_DNA"/>
</dbReference>
<dbReference type="InterPro" id="IPR043154">
    <property type="entry name" value="Sec-1-like_dom1"/>
</dbReference>
<evidence type="ECO:0008006" key="6">
    <source>
        <dbReference type="Google" id="ProtNLM"/>
    </source>
</evidence>
<dbReference type="AlphaFoldDB" id="A0A8S3YKQ6"/>
<name>A0A8S3YKQ6_9EUPU</name>
<comment type="caution">
    <text evidence="4">The sequence shown here is derived from an EMBL/GenBank/DDBJ whole genome shotgun (WGS) entry which is preliminary data.</text>
</comment>
<dbReference type="FunFam" id="1.25.40.850:FF:000001">
    <property type="entry name" value="vacuolar protein sorting-associated protein 33B isoform X1"/>
    <property type="match status" value="1"/>
</dbReference>
<dbReference type="InterPro" id="IPR043155">
    <property type="entry name" value="VPS33_dom3b"/>
</dbReference>
<dbReference type="InterPro" id="IPR036045">
    <property type="entry name" value="Sec1-like_sf"/>
</dbReference>
<feature type="non-terminal residue" evidence="4">
    <location>
        <position position="1"/>
    </location>
</feature>